<dbReference type="AlphaFoldDB" id="A0A1M7TAL6"/>
<sequence>MRPRPVAAALALAWLWAGVAAAQQAPDPARGTLGFTFENDVFAGSDQDYTNGVRLDYVRPRGRLSALGRAARARLARLSPGADWRESFALGQNMYTPPDITLRNPPPDQRPYAGFLYAGYGLSADRGDRLDSFSIEIGVVGPSALAEPVQTFVHKLINSPIPNGWDTQIRDEPGIRLIYDRKYRFGAALPLPALDLRADAAPHFNLTLGNVDSSAAVGATLRIGRDLADDYGPPRVRPAVSSPGFFRARRGLSWQLFVGAEGRFVGRNIFLEGNTFGGPRGVTIRRTTADFLAGLAVQLGRVELAYTHVLRLEEYQEQDGPSQFGSLNLRVRY</sequence>
<reference evidence="2 3" key="1">
    <citation type="submission" date="2016-12" db="EMBL/GenBank/DDBJ databases">
        <authorList>
            <person name="Song W.-J."/>
            <person name="Kurnit D.M."/>
        </authorList>
    </citation>
    <scope>NUCLEOTIDE SEQUENCE [LARGE SCALE GENOMIC DNA]</scope>
    <source>
        <strain evidence="2 3">CGMCC 1.10808</strain>
    </source>
</reference>
<evidence type="ECO:0000256" key="1">
    <source>
        <dbReference type="SAM" id="SignalP"/>
    </source>
</evidence>
<dbReference type="RefSeq" id="WP_072747343.1">
    <property type="nucleotide sequence ID" value="NZ_FOHL01000005.1"/>
</dbReference>
<dbReference type="EMBL" id="FRDL01000005">
    <property type="protein sequence ID" value="SHN67723.1"/>
    <property type="molecule type" value="Genomic_DNA"/>
</dbReference>
<evidence type="ECO:0000313" key="3">
    <source>
        <dbReference type="Proteomes" id="UP000184066"/>
    </source>
</evidence>
<dbReference type="STRING" id="1189325.SAMN04488119_105150"/>
<dbReference type="InterPro" id="IPR018707">
    <property type="entry name" value="LpxR"/>
</dbReference>
<dbReference type="Proteomes" id="UP000184066">
    <property type="component" value="Unassembled WGS sequence"/>
</dbReference>
<gene>
    <name evidence="2" type="ORF">SAMN05216200_105149</name>
</gene>
<keyword evidence="3" id="KW-1185">Reference proteome</keyword>
<evidence type="ECO:0008006" key="4">
    <source>
        <dbReference type="Google" id="ProtNLM"/>
    </source>
</evidence>
<accession>A0A1M7TAL6</accession>
<protein>
    <recommendedName>
        <fullName evidence="4">Outer membrane protein</fullName>
    </recommendedName>
</protein>
<dbReference type="InterPro" id="IPR037107">
    <property type="entry name" value="Put_OMP_sf"/>
</dbReference>
<dbReference type="Pfam" id="PF09982">
    <property type="entry name" value="LpxR"/>
    <property type="match status" value="1"/>
</dbReference>
<dbReference type="Gene3D" id="2.40.128.140">
    <property type="entry name" value="Outer membrane protein"/>
    <property type="match status" value="1"/>
</dbReference>
<keyword evidence="1" id="KW-0732">Signal</keyword>
<name>A0A1M7TAL6_9RHOB</name>
<dbReference type="OrthoDB" id="9776275at2"/>
<proteinExistence type="predicted"/>
<feature type="chain" id="PRO_5009929388" description="Outer membrane protein" evidence="1">
    <location>
        <begin position="23"/>
        <end position="333"/>
    </location>
</feature>
<organism evidence="2 3">
    <name type="scientific">Oceanicella actignis</name>
    <dbReference type="NCBI Taxonomy" id="1189325"/>
    <lineage>
        <taxon>Bacteria</taxon>
        <taxon>Pseudomonadati</taxon>
        <taxon>Pseudomonadota</taxon>
        <taxon>Alphaproteobacteria</taxon>
        <taxon>Rhodobacterales</taxon>
        <taxon>Paracoccaceae</taxon>
        <taxon>Oceanicella</taxon>
    </lineage>
</organism>
<evidence type="ECO:0000313" key="2">
    <source>
        <dbReference type="EMBL" id="SHN67723.1"/>
    </source>
</evidence>
<feature type="signal peptide" evidence="1">
    <location>
        <begin position="1"/>
        <end position="22"/>
    </location>
</feature>